<gene>
    <name evidence="8" type="primary">vapC</name>
    <name evidence="10" type="ORF">ABH15_06895</name>
</gene>
<sequence length="133" mass="14396">MIVLDTSFLIDFFRGVPETRSCLGDEVYATTAITCHEILAGVKRTHARKEEEFFRDFFAQTPVLEYTIGAAEESSSIAARLAARGTPVNALDTLIAGIARAHGAGAIATRDADFLVIGEVADIEICAYERTGR</sequence>
<evidence type="ECO:0000256" key="4">
    <source>
        <dbReference type="ARBA" id="ARBA00022723"/>
    </source>
</evidence>
<evidence type="ECO:0000256" key="3">
    <source>
        <dbReference type="ARBA" id="ARBA00022722"/>
    </source>
</evidence>
<dbReference type="Proteomes" id="UP000290932">
    <property type="component" value="Unassembled WGS sequence"/>
</dbReference>
<keyword evidence="6 8" id="KW-0460">Magnesium</keyword>
<comment type="caution">
    <text evidence="10">The sequence shown here is derived from an EMBL/GenBank/DDBJ whole genome shotgun (WGS) entry which is preliminary data.</text>
</comment>
<comment type="cofactor">
    <cofactor evidence="1 8">
        <name>Mg(2+)</name>
        <dbReference type="ChEBI" id="CHEBI:18420"/>
    </cofactor>
</comment>
<dbReference type="EC" id="3.1.-.-" evidence="8"/>
<evidence type="ECO:0000256" key="8">
    <source>
        <dbReference type="HAMAP-Rule" id="MF_00265"/>
    </source>
</evidence>
<dbReference type="InterPro" id="IPR029060">
    <property type="entry name" value="PIN-like_dom_sf"/>
</dbReference>
<dbReference type="Gene3D" id="3.40.50.1010">
    <property type="entry name" value="5'-nuclease"/>
    <property type="match status" value="1"/>
</dbReference>
<dbReference type="InterPro" id="IPR050556">
    <property type="entry name" value="Type_II_TA_system_RNase"/>
</dbReference>
<evidence type="ECO:0000313" key="11">
    <source>
        <dbReference type="Proteomes" id="UP000290932"/>
    </source>
</evidence>
<evidence type="ECO:0000256" key="2">
    <source>
        <dbReference type="ARBA" id="ARBA00022649"/>
    </source>
</evidence>
<comment type="similarity">
    <text evidence="7 8">Belongs to the PINc/VapC protein family.</text>
</comment>
<dbReference type="GO" id="GO:0016787">
    <property type="term" value="F:hydrolase activity"/>
    <property type="evidence" value="ECO:0007669"/>
    <property type="project" value="UniProtKB-KW"/>
</dbReference>
<dbReference type="GO" id="GO:0004540">
    <property type="term" value="F:RNA nuclease activity"/>
    <property type="evidence" value="ECO:0007669"/>
    <property type="project" value="InterPro"/>
</dbReference>
<evidence type="ECO:0000256" key="1">
    <source>
        <dbReference type="ARBA" id="ARBA00001946"/>
    </source>
</evidence>
<dbReference type="EMBL" id="LHQS01000002">
    <property type="protein sequence ID" value="RXE55929.1"/>
    <property type="molecule type" value="Genomic_DNA"/>
</dbReference>
<dbReference type="SUPFAM" id="SSF88723">
    <property type="entry name" value="PIN domain-like"/>
    <property type="match status" value="1"/>
</dbReference>
<evidence type="ECO:0000256" key="6">
    <source>
        <dbReference type="ARBA" id="ARBA00022842"/>
    </source>
</evidence>
<dbReference type="GO" id="GO:0000287">
    <property type="term" value="F:magnesium ion binding"/>
    <property type="evidence" value="ECO:0007669"/>
    <property type="project" value="UniProtKB-UniRule"/>
</dbReference>
<name>A0A498GZ44_9EURY</name>
<dbReference type="AlphaFoldDB" id="A0A498GZ44"/>
<evidence type="ECO:0000256" key="7">
    <source>
        <dbReference type="ARBA" id="ARBA00038093"/>
    </source>
</evidence>
<comment type="function">
    <text evidence="8">Toxic component of a toxin-antitoxin (TA) system. An RNase.</text>
</comment>
<dbReference type="PANTHER" id="PTHR33653">
    <property type="entry name" value="RIBONUCLEASE VAPC2"/>
    <property type="match status" value="1"/>
</dbReference>
<dbReference type="InterPro" id="IPR002716">
    <property type="entry name" value="PIN_dom"/>
</dbReference>
<keyword evidence="5 8" id="KW-0378">Hydrolase</keyword>
<dbReference type="RefSeq" id="WP_128693642.1">
    <property type="nucleotide sequence ID" value="NZ_LHQS01000002.1"/>
</dbReference>
<dbReference type="PANTHER" id="PTHR33653:SF1">
    <property type="entry name" value="RIBONUCLEASE VAPC2"/>
    <property type="match status" value="1"/>
</dbReference>
<keyword evidence="4 8" id="KW-0479">Metal-binding</keyword>
<dbReference type="Pfam" id="PF01850">
    <property type="entry name" value="PIN"/>
    <property type="match status" value="1"/>
</dbReference>
<keyword evidence="8" id="KW-0800">Toxin</keyword>
<feature type="binding site" evidence="8">
    <location>
        <position position="92"/>
    </location>
    <ligand>
        <name>Mg(2+)</name>
        <dbReference type="ChEBI" id="CHEBI:18420"/>
    </ligand>
</feature>
<dbReference type="HAMAP" id="MF_00265">
    <property type="entry name" value="VapC_Nob1"/>
    <property type="match status" value="1"/>
</dbReference>
<feature type="domain" description="PIN" evidence="9">
    <location>
        <begin position="2"/>
        <end position="117"/>
    </location>
</feature>
<keyword evidence="11" id="KW-1185">Reference proteome</keyword>
<dbReference type="OrthoDB" id="147588at2157"/>
<evidence type="ECO:0000259" key="9">
    <source>
        <dbReference type="Pfam" id="PF01850"/>
    </source>
</evidence>
<dbReference type="InterPro" id="IPR022907">
    <property type="entry name" value="VapC_family"/>
</dbReference>
<keyword evidence="2 8" id="KW-1277">Toxin-antitoxin system</keyword>
<organism evidence="10 11">
    <name type="scientific">Methanoculleus taiwanensis</name>
    <dbReference type="NCBI Taxonomy" id="1550565"/>
    <lineage>
        <taxon>Archaea</taxon>
        <taxon>Methanobacteriati</taxon>
        <taxon>Methanobacteriota</taxon>
        <taxon>Stenosarchaea group</taxon>
        <taxon>Methanomicrobia</taxon>
        <taxon>Methanomicrobiales</taxon>
        <taxon>Methanomicrobiaceae</taxon>
        <taxon>Methanoculleus</taxon>
    </lineage>
</organism>
<accession>A0A498GZ44</accession>
<keyword evidence="3 8" id="KW-0540">Nuclease</keyword>
<evidence type="ECO:0000256" key="5">
    <source>
        <dbReference type="ARBA" id="ARBA00022801"/>
    </source>
</evidence>
<proteinExistence type="inferred from homology"/>
<reference evidence="10 11" key="1">
    <citation type="journal article" date="2015" name="Int. J. Syst. Evol. Microbiol.">
        <title>Methanoculleus taiwanensis sp. nov., a methanogen isolated from deep marine sediment at the deformation front area near Taiwan.</title>
        <authorList>
            <person name="Weng C.Y."/>
            <person name="Chen S.C."/>
            <person name="Lai M.C."/>
            <person name="Wu S.Y."/>
            <person name="Lin S."/>
            <person name="Yang T.F."/>
            <person name="Chen P.C."/>
        </authorList>
    </citation>
    <scope>NUCLEOTIDE SEQUENCE [LARGE SCALE GENOMIC DNA]</scope>
    <source>
        <strain evidence="10 11">CYW4</strain>
    </source>
</reference>
<dbReference type="GO" id="GO:0090729">
    <property type="term" value="F:toxin activity"/>
    <property type="evidence" value="ECO:0007669"/>
    <property type="project" value="UniProtKB-KW"/>
</dbReference>
<feature type="binding site" evidence="8">
    <location>
        <position position="5"/>
    </location>
    <ligand>
        <name>Mg(2+)</name>
        <dbReference type="ChEBI" id="CHEBI:18420"/>
    </ligand>
</feature>
<evidence type="ECO:0000313" key="10">
    <source>
        <dbReference type="EMBL" id="RXE55929.1"/>
    </source>
</evidence>
<protein>
    <recommendedName>
        <fullName evidence="8">Ribonuclease VapC</fullName>
        <shortName evidence="8">RNase VapC</shortName>
        <ecNumber evidence="8">3.1.-.-</ecNumber>
    </recommendedName>
    <alternativeName>
        <fullName evidence="8">Putative toxin VapC</fullName>
    </alternativeName>
</protein>